<dbReference type="Proteomes" id="UP000247416">
    <property type="component" value="Unassembled WGS sequence"/>
</dbReference>
<evidence type="ECO:0000313" key="5">
    <source>
        <dbReference type="EMBL" id="PYF03023.1"/>
    </source>
</evidence>
<gene>
    <name evidence="5" type="ORF">BJ095_13511</name>
</gene>
<dbReference type="PROSITE" id="PS50968">
    <property type="entry name" value="BIOTINYL_LIPOYL"/>
    <property type="match status" value="1"/>
</dbReference>
<keyword evidence="3" id="KW-0443">Lipid metabolism</keyword>
<dbReference type="NCBIfam" id="TIGR00531">
    <property type="entry name" value="BCCP"/>
    <property type="match status" value="1"/>
</dbReference>
<dbReference type="GO" id="GO:0006633">
    <property type="term" value="P:fatty acid biosynthetic process"/>
    <property type="evidence" value="ECO:0007669"/>
    <property type="project" value="UniProtKB-UniPathway"/>
</dbReference>
<dbReference type="RefSeq" id="WP_107934845.1">
    <property type="nucleotide sequence ID" value="NZ_CP085009.1"/>
</dbReference>
<reference evidence="5 6" key="1">
    <citation type="submission" date="2018-06" db="EMBL/GenBank/DDBJ databases">
        <title>Genomic Encyclopedia of Archaeal and Bacterial Type Strains, Phase II (KMG-II): from individual species to whole genera.</title>
        <authorList>
            <person name="Goeker M."/>
        </authorList>
    </citation>
    <scope>NUCLEOTIDE SEQUENCE [LARGE SCALE GENOMIC DNA]</scope>
    <source>
        <strain evidence="5 6">KACC 16626</strain>
    </source>
</reference>
<dbReference type="InterPro" id="IPR011053">
    <property type="entry name" value="Single_hybrid_motif"/>
</dbReference>
<dbReference type="PANTHER" id="PTHR45266">
    <property type="entry name" value="OXALOACETATE DECARBOXYLASE ALPHA CHAIN"/>
    <property type="match status" value="1"/>
</dbReference>
<organism evidence="5 6">
    <name type="scientific">Ureibacillus chungkukjangi</name>
    <dbReference type="NCBI Taxonomy" id="1202712"/>
    <lineage>
        <taxon>Bacteria</taxon>
        <taxon>Bacillati</taxon>
        <taxon>Bacillota</taxon>
        <taxon>Bacilli</taxon>
        <taxon>Bacillales</taxon>
        <taxon>Caryophanaceae</taxon>
        <taxon>Ureibacillus</taxon>
    </lineage>
</organism>
<evidence type="ECO:0000259" key="4">
    <source>
        <dbReference type="PROSITE" id="PS50968"/>
    </source>
</evidence>
<proteinExistence type="predicted"/>
<evidence type="ECO:0000256" key="3">
    <source>
        <dbReference type="RuleBase" id="RU364072"/>
    </source>
</evidence>
<keyword evidence="3" id="KW-0276">Fatty acid metabolism</keyword>
<protein>
    <recommendedName>
        <fullName evidence="1 3">Biotin carboxyl carrier protein of acetyl-CoA carboxylase</fullName>
    </recommendedName>
</protein>
<dbReference type="Gene3D" id="2.40.50.100">
    <property type="match status" value="1"/>
</dbReference>
<dbReference type="OrthoDB" id="9811735at2"/>
<evidence type="ECO:0000313" key="6">
    <source>
        <dbReference type="Proteomes" id="UP000247416"/>
    </source>
</evidence>
<dbReference type="SUPFAM" id="SSF51230">
    <property type="entry name" value="Single hybrid motif"/>
    <property type="match status" value="1"/>
</dbReference>
<dbReference type="CDD" id="cd06850">
    <property type="entry name" value="biotinyl_domain"/>
    <property type="match status" value="1"/>
</dbReference>
<dbReference type="InterPro" id="IPR000089">
    <property type="entry name" value="Biotin_lipoyl"/>
</dbReference>
<keyword evidence="2 3" id="KW-0092">Biotin</keyword>
<evidence type="ECO:0000256" key="2">
    <source>
        <dbReference type="ARBA" id="ARBA00023267"/>
    </source>
</evidence>
<keyword evidence="6" id="KW-1185">Reference proteome</keyword>
<dbReference type="GO" id="GO:0009317">
    <property type="term" value="C:acetyl-CoA carboxylase complex"/>
    <property type="evidence" value="ECO:0007669"/>
    <property type="project" value="InterPro"/>
</dbReference>
<dbReference type="GO" id="GO:0003989">
    <property type="term" value="F:acetyl-CoA carboxylase activity"/>
    <property type="evidence" value="ECO:0007669"/>
    <property type="project" value="InterPro"/>
</dbReference>
<feature type="domain" description="Lipoyl-binding" evidence="4">
    <location>
        <begin position="80"/>
        <end position="164"/>
    </location>
</feature>
<keyword evidence="3" id="KW-0275">Fatty acid biosynthesis</keyword>
<dbReference type="InterPro" id="IPR001249">
    <property type="entry name" value="AcCoA_biotinCC"/>
</dbReference>
<dbReference type="UniPathway" id="UPA00094"/>
<dbReference type="Pfam" id="PF00364">
    <property type="entry name" value="Biotin_lipoyl"/>
    <property type="match status" value="1"/>
</dbReference>
<dbReference type="EMBL" id="QJTJ01000035">
    <property type="protein sequence ID" value="PYF03023.1"/>
    <property type="molecule type" value="Genomic_DNA"/>
</dbReference>
<dbReference type="PRINTS" id="PR01071">
    <property type="entry name" value="ACOABIOTINCC"/>
</dbReference>
<keyword evidence="3" id="KW-0444">Lipid biosynthesis</keyword>
<comment type="pathway">
    <text evidence="3">Lipid metabolism; fatty acid biosynthesis.</text>
</comment>
<dbReference type="AlphaFoldDB" id="A0A318TEP6"/>
<accession>A0A318TEP6</accession>
<evidence type="ECO:0000256" key="1">
    <source>
        <dbReference type="ARBA" id="ARBA00017562"/>
    </source>
</evidence>
<dbReference type="InterPro" id="IPR050709">
    <property type="entry name" value="Biotin_Carboxyl_Carrier/Decarb"/>
</dbReference>
<dbReference type="NCBIfam" id="NF005457">
    <property type="entry name" value="PRK07051.1"/>
    <property type="match status" value="1"/>
</dbReference>
<comment type="caution">
    <text evidence="5">The sequence shown here is derived from an EMBL/GenBank/DDBJ whole genome shotgun (WGS) entry which is preliminary data.</text>
</comment>
<name>A0A318TEP6_9BACL</name>
<sequence length="166" mass="18167">MFKVQELREIIKLVDNSSIDEFVYENDGAKLKLKKNNGVISEVVLPKEATPVVQAPPVAAAVVTEPKTVEEVKVEEKTAPANVEDSTLHKITSPMVGTFYQAPSPDAPAYVSVGDKVSEESIVCIVEAMKLFNEIEAEIKGEIVEILVKDGQLVEYGQPLFLVKPE</sequence>
<comment type="function">
    <text evidence="3">This protein is a component of the acetyl coenzyme A carboxylase complex; first, biotin carboxylase catalyzes the carboxylation of the carrier protein and then the transcarboxylase transfers the carboxyl group to form malonyl-CoA.</text>
</comment>
<dbReference type="PANTHER" id="PTHR45266:SF3">
    <property type="entry name" value="OXALOACETATE DECARBOXYLASE ALPHA CHAIN"/>
    <property type="match status" value="1"/>
</dbReference>